<evidence type="ECO:0008006" key="4">
    <source>
        <dbReference type="Google" id="ProtNLM"/>
    </source>
</evidence>
<reference evidence="2 3" key="1">
    <citation type="submission" date="2018-07" db="EMBL/GenBank/DDBJ databases">
        <title>Complete genome sequence of soil actinomycete Streptomyces cavourensis tj430.</title>
        <authorList>
            <person name="Wang P."/>
            <person name="Huang Y."/>
        </authorList>
    </citation>
    <scope>NUCLEOTIDE SEQUENCE [LARGE SCALE GENOMIC DNA]</scope>
    <source>
        <strain evidence="2 3">TJ430</strain>
    </source>
</reference>
<dbReference type="EMBL" id="CP030930">
    <property type="protein sequence ID" value="AXI70187.1"/>
    <property type="molecule type" value="Genomic_DNA"/>
</dbReference>
<dbReference type="GeneID" id="97338448"/>
<organism evidence="2 3">
    <name type="scientific">Streptomyces cavourensis</name>
    <dbReference type="NCBI Taxonomy" id="67258"/>
    <lineage>
        <taxon>Bacteria</taxon>
        <taxon>Bacillati</taxon>
        <taxon>Actinomycetota</taxon>
        <taxon>Actinomycetes</taxon>
        <taxon>Kitasatosporales</taxon>
        <taxon>Streptomycetaceae</taxon>
        <taxon>Streptomyces</taxon>
    </lineage>
</organism>
<dbReference type="RefSeq" id="WP_114929136.1">
    <property type="nucleotide sequence ID" value="NZ_CP024957.1"/>
</dbReference>
<evidence type="ECO:0000313" key="2">
    <source>
        <dbReference type="EMBL" id="AXI70187.1"/>
    </source>
</evidence>
<proteinExistence type="predicted"/>
<evidence type="ECO:0000313" key="3">
    <source>
        <dbReference type="Proteomes" id="UP000253779"/>
    </source>
</evidence>
<gene>
    <name evidence="2" type="ORF">DTW94_02050</name>
</gene>
<protein>
    <recommendedName>
        <fullName evidence="4">Membrane protein SCJ1.26</fullName>
    </recommendedName>
</protein>
<sequence>MGAIRGVRRWRHSPLWRATDRHEAWVTLGAVVLLAVGAPAAGWAAGALADASLQREVKAQHAERRATPATVVGGPPGARRFTGDPDVTSGRTVVAAWRAPDGTPRTGEVTVVSGSGVPGSPVRIWTDGAGVPVPPPMAPGTARTHAVLGGIGAFLLAAGCVEAGRRLIVGRLVRARYARWDRAWADAGADWGRAGTGSGEPEPYGGR</sequence>
<evidence type="ECO:0000256" key="1">
    <source>
        <dbReference type="SAM" id="MobiDB-lite"/>
    </source>
</evidence>
<accession>A0AAD0Q143</accession>
<dbReference type="Proteomes" id="UP000253779">
    <property type="component" value="Chromosome"/>
</dbReference>
<feature type="region of interest" description="Disordered" evidence="1">
    <location>
        <begin position="61"/>
        <end position="85"/>
    </location>
</feature>
<dbReference type="AlphaFoldDB" id="A0AAD0Q143"/>
<name>A0AAD0Q143_9ACTN</name>
<dbReference type="KEGG" id="scav:CVT27_01965"/>
<dbReference type="PANTHER" id="PTHR42305">
    <property type="entry name" value="MEMBRANE PROTEIN RV1733C-RELATED"/>
    <property type="match status" value="1"/>
</dbReference>
<dbReference type="InterPro" id="IPR039708">
    <property type="entry name" value="MT1774/Rv1733c-like"/>
</dbReference>
<dbReference type="PANTHER" id="PTHR42305:SF1">
    <property type="entry name" value="MEMBRANE PROTEIN RV1733C-RELATED"/>
    <property type="match status" value="1"/>
</dbReference>